<dbReference type="Proteomes" id="UP000000238">
    <property type="component" value="Chromosome"/>
</dbReference>
<feature type="domain" description="N-acetyltransferase" evidence="1">
    <location>
        <begin position="9"/>
        <end position="170"/>
    </location>
</feature>
<dbReference type="InterPro" id="IPR016181">
    <property type="entry name" value="Acyl_CoA_acyltransferase"/>
</dbReference>
<keyword evidence="3" id="KW-1185">Reference proteome</keyword>
<dbReference type="Pfam" id="PF13302">
    <property type="entry name" value="Acetyltransf_3"/>
    <property type="match status" value="1"/>
</dbReference>
<evidence type="ECO:0000313" key="3">
    <source>
        <dbReference type="Proteomes" id="UP000000238"/>
    </source>
</evidence>
<dbReference type="EMBL" id="CP000155">
    <property type="protein sequence ID" value="ABC31095.1"/>
    <property type="molecule type" value="Genomic_DNA"/>
</dbReference>
<dbReference type="OrthoDB" id="9798081at2"/>
<keyword evidence="2" id="KW-0808">Transferase</keyword>
<dbReference type="PANTHER" id="PTHR43792">
    <property type="entry name" value="GNAT FAMILY, PUTATIVE (AFU_ORTHOLOGUE AFUA_3G00765)-RELATED-RELATED"/>
    <property type="match status" value="1"/>
</dbReference>
<evidence type="ECO:0000313" key="2">
    <source>
        <dbReference type="EMBL" id="ABC31095.1"/>
    </source>
</evidence>
<gene>
    <name evidence="2" type="ordered locus">HCH_04390</name>
</gene>
<dbReference type="RefSeq" id="WP_011398162.1">
    <property type="nucleotide sequence ID" value="NC_007645.1"/>
</dbReference>
<dbReference type="KEGG" id="hch:HCH_04390"/>
<evidence type="ECO:0000259" key="1">
    <source>
        <dbReference type="PROSITE" id="PS51186"/>
    </source>
</evidence>
<dbReference type="HOGENOM" id="CLU_013985_3_1_6"/>
<dbReference type="PANTHER" id="PTHR43792:SF1">
    <property type="entry name" value="N-ACETYLTRANSFERASE DOMAIN-CONTAINING PROTEIN"/>
    <property type="match status" value="1"/>
</dbReference>
<name>Q2SE29_HAHCH</name>
<dbReference type="eggNOG" id="COG1670">
    <property type="taxonomic scope" value="Bacteria"/>
</dbReference>
<sequence length="170" mass="19236">MKVLETERLTLRWLRLEDDHFILALLNDPSWIRFIGDRGIRTLEGARQYIQTGPLAMYEREGFGLYLVELKQDRVPVGMCGLIKRDGLDDVDIGFAFMPQFRSQGYAFEAAKAVLDFGAAKLGMNRIVGIVDQSNASSIRLLEKIGMALEKTTRLPNDDADLFLYGVNFT</sequence>
<dbReference type="InterPro" id="IPR051531">
    <property type="entry name" value="N-acetyltransferase"/>
</dbReference>
<dbReference type="SUPFAM" id="SSF55729">
    <property type="entry name" value="Acyl-CoA N-acyltransferases (Nat)"/>
    <property type="match status" value="1"/>
</dbReference>
<protein>
    <submittedName>
        <fullName evidence="2">Acetyltransferase, including N-acetylases of ribosomal protein</fullName>
    </submittedName>
</protein>
<accession>Q2SE29</accession>
<dbReference type="GO" id="GO:0005840">
    <property type="term" value="C:ribosome"/>
    <property type="evidence" value="ECO:0007669"/>
    <property type="project" value="UniProtKB-KW"/>
</dbReference>
<keyword evidence="2" id="KW-0687">Ribonucleoprotein</keyword>
<dbReference type="GO" id="GO:0016747">
    <property type="term" value="F:acyltransferase activity, transferring groups other than amino-acyl groups"/>
    <property type="evidence" value="ECO:0007669"/>
    <property type="project" value="InterPro"/>
</dbReference>
<organism evidence="2 3">
    <name type="scientific">Hahella chejuensis (strain KCTC 2396)</name>
    <dbReference type="NCBI Taxonomy" id="349521"/>
    <lineage>
        <taxon>Bacteria</taxon>
        <taxon>Pseudomonadati</taxon>
        <taxon>Pseudomonadota</taxon>
        <taxon>Gammaproteobacteria</taxon>
        <taxon>Oceanospirillales</taxon>
        <taxon>Hahellaceae</taxon>
        <taxon>Hahella</taxon>
    </lineage>
</organism>
<dbReference type="AlphaFoldDB" id="Q2SE29"/>
<dbReference type="InterPro" id="IPR000182">
    <property type="entry name" value="GNAT_dom"/>
</dbReference>
<dbReference type="PROSITE" id="PS51186">
    <property type="entry name" value="GNAT"/>
    <property type="match status" value="1"/>
</dbReference>
<keyword evidence="2" id="KW-0689">Ribosomal protein</keyword>
<proteinExistence type="predicted"/>
<reference evidence="2 3" key="1">
    <citation type="journal article" date="2005" name="Nucleic Acids Res.">
        <title>Genomic blueprint of Hahella chejuensis, a marine microbe producing an algicidal agent.</title>
        <authorList>
            <person name="Jeong H."/>
            <person name="Yim J.H."/>
            <person name="Lee C."/>
            <person name="Choi S.-H."/>
            <person name="Park Y.K."/>
            <person name="Yoon S.H."/>
            <person name="Hur C.-G."/>
            <person name="Kang H.-Y."/>
            <person name="Kim D."/>
            <person name="Lee H.H."/>
            <person name="Park K.H."/>
            <person name="Park S.-H."/>
            <person name="Park H.-S."/>
            <person name="Lee H.K."/>
            <person name="Oh T.K."/>
            <person name="Kim J.F."/>
        </authorList>
    </citation>
    <scope>NUCLEOTIDE SEQUENCE [LARGE SCALE GENOMIC DNA]</scope>
    <source>
        <strain evidence="2 3">KCTC 2396</strain>
    </source>
</reference>
<dbReference type="Gene3D" id="3.40.630.30">
    <property type="match status" value="1"/>
</dbReference>
<dbReference type="STRING" id="349521.HCH_04390"/>